<reference evidence="2 3" key="1">
    <citation type="submission" date="2016-11" db="EMBL/GenBank/DDBJ databases">
        <authorList>
            <person name="Jaros S."/>
            <person name="Januszkiewicz K."/>
            <person name="Wedrychowicz H."/>
        </authorList>
    </citation>
    <scope>NUCLEOTIDE SEQUENCE [LARGE SCALE GENOMIC DNA]</scope>
    <source>
        <strain evidence="2 3">DSM 10068</strain>
    </source>
</reference>
<evidence type="ECO:0000313" key="3">
    <source>
        <dbReference type="Proteomes" id="UP000183995"/>
    </source>
</evidence>
<dbReference type="RefSeq" id="WP_073077672.1">
    <property type="nucleotide sequence ID" value="NZ_FQXV01000005.1"/>
</dbReference>
<feature type="domain" description="Hydantoinase B/oxoprolinase" evidence="1">
    <location>
        <begin position="6"/>
        <end position="534"/>
    </location>
</feature>
<dbReference type="PANTHER" id="PTHR11365:SF23">
    <property type="entry name" value="HYPOTHETICAL 5-OXOPROLINASE (EUROFUNG)-RELATED"/>
    <property type="match status" value="1"/>
</dbReference>
<dbReference type="InterPro" id="IPR045079">
    <property type="entry name" value="Oxoprolinase-like"/>
</dbReference>
<dbReference type="GO" id="GO:0006749">
    <property type="term" value="P:glutathione metabolic process"/>
    <property type="evidence" value="ECO:0007669"/>
    <property type="project" value="TreeGrafter"/>
</dbReference>
<dbReference type="PANTHER" id="PTHR11365">
    <property type="entry name" value="5-OXOPROLINASE RELATED"/>
    <property type="match status" value="1"/>
</dbReference>
<gene>
    <name evidence="2" type="ORF">SAMN02745823_01667</name>
</gene>
<dbReference type="STRING" id="1123282.SAMN02745823_01667"/>
<accession>A0A1M5XCV4</accession>
<dbReference type="GO" id="GO:0005829">
    <property type="term" value="C:cytosol"/>
    <property type="evidence" value="ECO:0007669"/>
    <property type="project" value="TreeGrafter"/>
</dbReference>
<proteinExistence type="predicted"/>
<evidence type="ECO:0000259" key="1">
    <source>
        <dbReference type="Pfam" id="PF02538"/>
    </source>
</evidence>
<dbReference type="Pfam" id="PF02538">
    <property type="entry name" value="Hydantoinase_B"/>
    <property type="match status" value="1"/>
</dbReference>
<organism evidence="2 3">
    <name type="scientific">Sporobacter termitidis DSM 10068</name>
    <dbReference type="NCBI Taxonomy" id="1123282"/>
    <lineage>
        <taxon>Bacteria</taxon>
        <taxon>Bacillati</taxon>
        <taxon>Bacillota</taxon>
        <taxon>Clostridia</taxon>
        <taxon>Eubacteriales</taxon>
        <taxon>Oscillospiraceae</taxon>
        <taxon>Sporobacter</taxon>
    </lineage>
</organism>
<dbReference type="OrthoDB" id="102473at2"/>
<sequence>MKTEAADLEIIRNYFSAICCGMGYVIERTSYSSYVTESADYATALATPEGDFFAYPKTAGVTNFMGLSLNRAIAECGGNGAMRPGDMIITNDPYATNGLSTHLPDVHVFKPIFHEGRLICYAWAFVHTGDIGGSVPSSLTPAATDIQMEGLRVPPVWLYREGQPNRDVRSILLASSRMPALLMGDINSMVSAVNTAEIKLRELIGKFGADMVISSAADLMEQSERRARQIIEKIPDGAYRFEDYLDDDLESDVPIRIAVEVRVKGSDITLDFSNCDPQTATAFNLITNGSHHSYLYQGLINYIISEDPFIPVNGGLTYPIRIVAPEGTVVNALYPAAGGIRHPVSMRLYNAVLGALAQAIPEHVQAAGGGQAAIVVLSVPDETQGGAYKANVVEPMGGGGGGQMGMDGVHGIDHASGFLKNTPIESLEKRTNILVHRYELIPDSAGAGLYRGGSAIRLDFEILKEGSLVGARGQERLRFQPWGLCGGKAGVSGSVVINPDTARAQKLPKIKMLAPEKGDIVSFRSPGGGGWGDPFQRPAALVLEDVSTGLLSVRSAEADYGVAVVKTGSGCAVDEDRTAALRKNAPARRDVYDLGGARQAYESVWTRQASDALAQKLLTIPVSRRSHCKHQIHEALREKHRPLTARDIEDAWALIIQNGEER</sequence>
<dbReference type="Proteomes" id="UP000183995">
    <property type="component" value="Unassembled WGS sequence"/>
</dbReference>
<protein>
    <submittedName>
        <fullName evidence="2">N-methylhydantoinase B</fullName>
    </submittedName>
</protein>
<dbReference type="InterPro" id="IPR003692">
    <property type="entry name" value="Hydantoinase_B"/>
</dbReference>
<dbReference type="GO" id="GO:0017168">
    <property type="term" value="F:5-oxoprolinase (ATP-hydrolyzing) activity"/>
    <property type="evidence" value="ECO:0007669"/>
    <property type="project" value="TreeGrafter"/>
</dbReference>
<dbReference type="AlphaFoldDB" id="A0A1M5XCV4"/>
<dbReference type="EMBL" id="FQXV01000005">
    <property type="protein sequence ID" value="SHH97033.1"/>
    <property type="molecule type" value="Genomic_DNA"/>
</dbReference>
<keyword evidence="3" id="KW-1185">Reference proteome</keyword>
<evidence type="ECO:0000313" key="2">
    <source>
        <dbReference type="EMBL" id="SHH97033.1"/>
    </source>
</evidence>
<name>A0A1M5XCV4_9FIRM</name>